<dbReference type="InterPro" id="IPR015943">
    <property type="entry name" value="WD40/YVTN_repeat-like_dom_sf"/>
</dbReference>
<dbReference type="GO" id="GO:0106004">
    <property type="term" value="P:tRNA (guanine-N7)-methylation"/>
    <property type="evidence" value="ECO:0007669"/>
    <property type="project" value="UniProtKB-UniRule"/>
</dbReference>
<comment type="similarity">
    <text evidence="6">Belongs to the WD repeat TRM82 family.</text>
</comment>
<dbReference type="HAMAP" id="MF_03056">
    <property type="entry name" value="TRM82"/>
    <property type="match status" value="1"/>
</dbReference>
<proteinExistence type="inferred from homology"/>
<keyword evidence="5 6" id="KW-0539">Nucleus</keyword>
<evidence type="ECO:0000313" key="8">
    <source>
        <dbReference type="Proteomes" id="UP000799640"/>
    </source>
</evidence>
<dbReference type="Gene3D" id="2.130.10.10">
    <property type="entry name" value="YVTN repeat-like/Quinoprotein amine dehydrogenase"/>
    <property type="match status" value="2"/>
</dbReference>
<sequence>MHHPYQAIETFSPAGAQGPVFLLAAGGPKLYAVNLENGAIVSSWPDEENNQKDDNKVEEVAGPLNKKRKVAAAAEQPNICKLTVSHDHQHAIVVTGEDKTVRVFSLGTEGELQELSQRLMPKRPSAVVISADNKTIIISDKFGDVYALPLLTTPEAESAFSASSRPAAPKPFKPAATALTVHSGANRRALEDQLKKAQEQPPQKTKEALNFPHQLLLGHVSLLTDMLIARMDQRSYIITADRDEHIRVSRDFPQTQVIENFCLGHEEFISKLCLISPTLLVSGGGDDYLCVWDWLNARLLQRISLTSVVSQARSKVSKTQTGVDAEESSSAVAVSGLWTIPGTDGNAPQLLVACEGVPALFAIDTSRLGKTEKDVDIGVFTHGNVLDVAFATQAMIVSIDNIHVPGSITQVDQRETSQARLLVFPRSLCQEWSERDHWNNLLVDINKQVVVDWHEKALQALLYSVHNLRKRDNDEE</sequence>
<dbReference type="InterPro" id="IPR028884">
    <property type="entry name" value="Trm82"/>
</dbReference>
<comment type="subcellular location">
    <subcellularLocation>
        <location evidence="1 6">Nucleus</location>
    </subcellularLocation>
</comment>
<dbReference type="EMBL" id="ML996695">
    <property type="protein sequence ID" value="KAF2400205.1"/>
    <property type="molecule type" value="Genomic_DNA"/>
</dbReference>
<organism evidence="7 8">
    <name type="scientific">Trichodelitschia bisporula</name>
    <dbReference type="NCBI Taxonomy" id="703511"/>
    <lineage>
        <taxon>Eukaryota</taxon>
        <taxon>Fungi</taxon>
        <taxon>Dikarya</taxon>
        <taxon>Ascomycota</taxon>
        <taxon>Pezizomycotina</taxon>
        <taxon>Dothideomycetes</taxon>
        <taxon>Dothideomycetes incertae sedis</taxon>
        <taxon>Phaeotrichales</taxon>
        <taxon>Phaeotrichaceae</taxon>
        <taxon>Trichodelitschia</taxon>
    </lineage>
</organism>
<dbReference type="PANTHER" id="PTHR16288:SF0">
    <property type="entry name" value="TRNA (GUANINE-N(7)-)-METHYLTRANSFERASE NON-CATALYTIC SUBUNIT WDR4"/>
    <property type="match status" value="1"/>
</dbReference>
<comment type="pathway">
    <text evidence="6">tRNA modification; N(7)-methylguanine-tRNA biosynthesis.</text>
</comment>
<gene>
    <name evidence="7" type="ORF">EJ06DRAFT_510207</name>
</gene>
<dbReference type="AlphaFoldDB" id="A0A6G1HWU0"/>
<accession>A0A6G1HWU0</accession>
<protein>
    <submittedName>
        <fullName evidence="7">Uncharacterized protein</fullName>
    </submittedName>
</protein>
<comment type="function">
    <text evidence="6">Required for the formation of N(7)-methylguanine at position 46 (m7G46) in tRNA. In the complex, it is required to stabilize and induce conformational changes of the catalytic subunit.</text>
</comment>
<dbReference type="SMART" id="SM00320">
    <property type="entry name" value="WD40"/>
    <property type="match status" value="3"/>
</dbReference>
<dbReference type="Proteomes" id="UP000799640">
    <property type="component" value="Unassembled WGS sequence"/>
</dbReference>
<dbReference type="OrthoDB" id="339900at2759"/>
<reference evidence="7" key="1">
    <citation type="journal article" date="2020" name="Stud. Mycol.">
        <title>101 Dothideomycetes genomes: a test case for predicting lifestyles and emergence of pathogens.</title>
        <authorList>
            <person name="Haridas S."/>
            <person name="Albert R."/>
            <person name="Binder M."/>
            <person name="Bloem J."/>
            <person name="Labutti K."/>
            <person name="Salamov A."/>
            <person name="Andreopoulos B."/>
            <person name="Baker S."/>
            <person name="Barry K."/>
            <person name="Bills G."/>
            <person name="Bluhm B."/>
            <person name="Cannon C."/>
            <person name="Castanera R."/>
            <person name="Culley D."/>
            <person name="Daum C."/>
            <person name="Ezra D."/>
            <person name="Gonzalez J."/>
            <person name="Henrissat B."/>
            <person name="Kuo A."/>
            <person name="Liang C."/>
            <person name="Lipzen A."/>
            <person name="Lutzoni F."/>
            <person name="Magnuson J."/>
            <person name="Mondo S."/>
            <person name="Nolan M."/>
            <person name="Ohm R."/>
            <person name="Pangilinan J."/>
            <person name="Park H.-J."/>
            <person name="Ramirez L."/>
            <person name="Alfaro M."/>
            <person name="Sun H."/>
            <person name="Tritt A."/>
            <person name="Yoshinaga Y."/>
            <person name="Zwiers L.-H."/>
            <person name="Turgeon B."/>
            <person name="Goodwin S."/>
            <person name="Spatafora J."/>
            <person name="Crous P."/>
            <person name="Grigoriev I."/>
        </authorList>
    </citation>
    <scope>NUCLEOTIDE SEQUENCE</scope>
    <source>
        <strain evidence="7">CBS 262.69</strain>
    </source>
</reference>
<dbReference type="InterPro" id="IPR036322">
    <property type="entry name" value="WD40_repeat_dom_sf"/>
</dbReference>
<evidence type="ECO:0000256" key="5">
    <source>
        <dbReference type="ARBA" id="ARBA00023242"/>
    </source>
</evidence>
<evidence type="ECO:0000256" key="2">
    <source>
        <dbReference type="ARBA" id="ARBA00022574"/>
    </source>
</evidence>
<keyword evidence="3 6" id="KW-0819">tRNA processing</keyword>
<dbReference type="UniPathway" id="UPA00989"/>
<keyword evidence="2 6" id="KW-0853">WD repeat</keyword>
<dbReference type="PANTHER" id="PTHR16288">
    <property type="entry name" value="WD40 REPEAT PROTEIN 4"/>
    <property type="match status" value="1"/>
</dbReference>
<dbReference type="GO" id="GO:0005829">
    <property type="term" value="C:cytosol"/>
    <property type="evidence" value="ECO:0007669"/>
    <property type="project" value="TreeGrafter"/>
</dbReference>
<dbReference type="GO" id="GO:0005634">
    <property type="term" value="C:nucleus"/>
    <property type="evidence" value="ECO:0007669"/>
    <property type="project" value="UniProtKB-SubCell"/>
</dbReference>
<evidence type="ECO:0000256" key="3">
    <source>
        <dbReference type="ARBA" id="ARBA00022694"/>
    </source>
</evidence>
<dbReference type="InterPro" id="IPR001680">
    <property type="entry name" value="WD40_rpt"/>
</dbReference>
<keyword evidence="4 6" id="KW-0677">Repeat</keyword>
<evidence type="ECO:0000256" key="6">
    <source>
        <dbReference type="HAMAP-Rule" id="MF_03056"/>
    </source>
</evidence>
<dbReference type="GO" id="GO:0043527">
    <property type="term" value="C:tRNA methyltransferase complex"/>
    <property type="evidence" value="ECO:0007669"/>
    <property type="project" value="TreeGrafter"/>
</dbReference>
<evidence type="ECO:0000256" key="4">
    <source>
        <dbReference type="ARBA" id="ARBA00022737"/>
    </source>
</evidence>
<dbReference type="SUPFAM" id="SSF50978">
    <property type="entry name" value="WD40 repeat-like"/>
    <property type="match status" value="1"/>
</dbReference>
<keyword evidence="8" id="KW-1185">Reference proteome</keyword>
<evidence type="ECO:0000313" key="7">
    <source>
        <dbReference type="EMBL" id="KAF2400205.1"/>
    </source>
</evidence>
<evidence type="ECO:0000256" key="1">
    <source>
        <dbReference type="ARBA" id="ARBA00004123"/>
    </source>
</evidence>
<name>A0A6G1HWU0_9PEZI</name>